<dbReference type="PANTHER" id="PTHR23354">
    <property type="entry name" value="NUCLEOLAR PROTEIN 7/ESTROGEN RECEPTOR COACTIVATOR-RELATED"/>
    <property type="match status" value="1"/>
</dbReference>
<keyword evidence="5" id="KW-0175">Coiled coil</keyword>
<dbReference type="OrthoDB" id="26679at2759"/>
<organism evidence="8 9">
    <name type="scientific">Nitzschia inconspicua</name>
    <dbReference type="NCBI Taxonomy" id="303405"/>
    <lineage>
        <taxon>Eukaryota</taxon>
        <taxon>Sar</taxon>
        <taxon>Stramenopiles</taxon>
        <taxon>Ochrophyta</taxon>
        <taxon>Bacillariophyta</taxon>
        <taxon>Bacillariophyceae</taxon>
        <taxon>Bacillariophycidae</taxon>
        <taxon>Bacillariales</taxon>
        <taxon>Bacillariaceae</taxon>
        <taxon>Nitzschia</taxon>
    </lineage>
</organism>
<dbReference type="Proteomes" id="UP000693970">
    <property type="component" value="Unassembled WGS sequence"/>
</dbReference>
<reference evidence="8" key="1">
    <citation type="journal article" date="2021" name="Sci. Rep.">
        <title>Diploid genomic architecture of Nitzschia inconspicua, an elite biomass production diatom.</title>
        <authorList>
            <person name="Oliver A."/>
            <person name="Podell S."/>
            <person name="Pinowska A."/>
            <person name="Traller J.C."/>
            <person name="Smith S.R."/>
            <person name="McClure R."/>
            <person name="Beliaev A."/>
            <person name="Bohutskyi P."/>
            <person name="Hill E.A."/>
            <person name="Rabines A."/>
            <person name="Zheng H."/>
            <person name="Allen L.Z."/>
            <person name="Kuo A."/>
            <person name="Grigoriev I.V."/>
            <person name="Allen A.E."/>
            <person name="Hazlebeck D."/>
            <person name="Allen E.E."/>
        </authorList>
    </citation>
    <scope>NUCLEOTIDE SEQUENCE</scope>
    <source>
        <strain evidence="8">Hildebrandi</strain>
    </source>
</reference>
<reference evidence="8" key="2">
    <citation type="submission" date="2021-04" db="EMBL/GenBank/DDBJ databases">
        <authorList>
            <person name="Podell S."/>
        </authorList>
    </citation>
    <scope>NUCLEOTIDE SEQUENCE</scope>
    <source>
        <strain evidence="8">Hildebrandi</strain>
    </source>
</reference>
<dbReference type="InterPro" id="IPR006571">
    <property type="entry name" value="TLDc_dom"/>
</dbReference>
<sequence length="481" mass="53593">MSREEMPGLPNEVAVHHPPEQRPHDLTESPTRITMNRGLSIEEKLETLSMKDKHKANVNVPTLQNHHRQNHLSTVTTIPTANTVNTSHHHHHHHHEHNLQQQNGTGGSSTSSSNTNSLLSFGWLDRQRERRRRQNLQQQAEEQLQKIVKAELARKAAADHHHCLGEHPIVANMPPPYRVSRNPSVSSKSSEELSLDRSTTTGRKIAAADVSKSGEGATAHLDLSDVLGMAASTEDEDYDEEDEFPVPPVRVDALEIDKDNPFILDEHQMHAIASRVLPKTIAFCRWRRLYGLNRDGDSFDACLRIIGPVQRTLMVIRTSKGEIFGGYADAPWHPNDKGGSAGFYGSAAACLFAFSDTYTPKRNNRKTKISYKVSNDNSINDNESDDSATRTTSTSSQQSFSYINVFRWTGKNRYIQLCDVHTKMIAFGGGGTDGAFGVCVQDDFQRGSTGPCDTFDNDPLCDGGSFDVVDVEFWEFLTGMF</sequence>
<evidence type="ECO:0000256" key="5">
    <source>
        <dbReference type="SAM" id="Coils"/>
    </source>
</evidence>
<comment type="caution">
    <text evidence="8">The sequence shown here is derived from an EMBL/GenBank/DDBJ whole genome shotgun (WGS) entry which is preliminary data.</text>
</comment>
<dbReference type="SMART" id="SM00584">
    <property type="entry name" value="TLDc"/>
    <property type="match status" value="1"/>
</dbReference>
<name>A0A9K3Q5A5_9STRA</name>
<feature type="coiled-coil region" evidence="5">
    <location>
        <begin position="126"/>
        <end position="153"/>
    </location>
</feature>
<protein>
    <recommendedName>
        <fullName evidence="4">Oxidation resistance protein 1</fullName>
    </recommendedName>
</protein>
<evidence type="ECO:0000256" key="1">
    <source>
        <dbReference type="ARBA" id="ARBA00004173"/>
    </source>
</evidence>
<evidence type="ECO:0000256" key="6">
    <source>
        <dbReference type="SAM" id="MobiDB-lite"/>
    </source>
</evidence>
<feature type="compositionally biased region" description="Basic residues" evidence="6">
    <location>
        <begin position="87"/>
        <end position="96"/>
    </location>
</feature>
<feature type="domain" description="TLDc" evidence="7">
    <location>
        <begin position="263"/>
        <end position="477"/>
    </location>
</feature>
<accession>A0A9K3Q5A5</accession>
<gene>
    <name evidence="8" type="ORF">IV203_019425</name>
</gene>
<evidence type="ECO:0000256" key="2">
    <source>
        <dbReference type="ARBA" id="ARBA00009540"/>
    </source>
</evidence>
<comment type="subcellular location">
    <subcellularLocation>
        <location evidence="1">Mitochondrion</location>
    </subcellularLocation>
</comment>
<dbReference type="GO" id="GO:0005739">
    <property type="term" value="C:mitochondrion"/>
    <property type="evidence" value="ECO:0007669"/>
    <property type="project" value="UniProtKB-SubCell"/>
</dbReference>
<keyword evidence="9" id="KW-1185">Reference proteome</keyword>
<evidence type="ECO:0000313" key="9">
    <source>
        <dbReference type="Proteomes" id="UP000693970"/>
    </source>
</evidence>
<feature type="region of interest" description="Disordered" evidence="6">
    <location>
        <begin position="166"/>
        <end position="203"/>
    </location>
</feature>
<feature type="compositionally biased region" description="Low complexity" evidence="6">
    <location>
        <begin position="179"/>
        <end position="188"/>
    </location>
</feature>
<keyword evidence="3" id="KW-0496">Mitochondrion</keyword>
<feature type="compositionally biased region" description="Basic and acidic residues" evidence="6">
    <location>
        <begin position="14"/>
        <end position="27"/>
    </location>
</feature>
<evidence type="ECO:0000256" key="3">
    <source>
        <dbReference type="ARBA" id="ARBA00023128"/>
    </source>
</evidence>
<dbReference type="PANTHER" id="PTHR23354:SF62">
    <property type="entry name" value="MUSTARD, ISOFORM V"/>
    <property type="match status" value="1"/>
</dbReference>
<feature type="region of interest" description="Disordered" evidence="6">
    <location>
        <begin position="369"/>
        <end position="392"/>
    </location>
</feature>
<dbReference type="EMBL" id="JAGRRH010000004">
    <property type="protein sequence ID" value="KAG7370855.1"/>
    <property type="molecule type" value="Genomic_DNA"/>
</dbReference>
<dbReference type="Pfam" id="PF07534">
    <property type="entry name" value="TLD"/>
    <property type="match status" value="2"/>
</dbReference>
<dbReference type="AlphaFoldDB" id="A0A9K3Q5A5"/>
<comment type="similarity">
    <text evidence="2">Belongs to the OXR1 family.</text>
</comment>
<dbReference type="PROSITE" id="PS51886">
    <property type="entry name" value="TLDC"/>
    <property type="match status" value="1"/>
</dbReference>
<feature type="compositionally biased region" description="Low complexity" evidence="6">
    <location>
        <begin position="99"/>
        <end position="120"/>
    </location>
</feature>
<proteinExistence type="inferred from homology"/>
<evidence type="ECO:0000313" key="8">
    <source>
        <dbReference type="EMBL" id="KAG7370855.1"/>
    </source>
</evidence>
<evidence type="ECO:0000256" key="4">
    <source>
        <dbReference type="ARBA" id="ARBA00040604"/>
    </source>
</evidence>
<feature type="region of interest" description="Disordered" evidence="6">
    <location>
        <begin position="84"/>
        <end position="125"/>
    </location>
</feature>
<feature type="region of interest" description="Disordered" evidence="6">
    <location>
        <begin position="1"/>
        <end position="34"/>
    </location>
</feature>
<evidence type="ECO:0000259" key="7">
    <source>
        <dbReference type="PROSITE" id="PS51886"/>
    </source>
</evidence>